<dbReference type="EMBL" id="CAJVPV010042561">
    <property type="protein sequence ID" value="CAG8764167.1"/>
    <property type="molecule type" value="Genomic_DNA"/>
</dbReference>
<evidence type="ECO:0000313" key="1">
    <source>
        <dbReference type="EMBL" id="CAG8764167.1"/>
    </source>
</evidence>
<keyword evidence="2" id="KW-1185">Reference proteome</keyword>
<gene>
    <name evidence="1" type="ORF">AMORRO_LOCUS16146</name>
</gene>
<dbReference type="Proteomes" id="UP000789342">
    <property type="component" value="Unassembled WGS sequence"/>
</dbReference>
<protein>
    <submittedName>
        <fullName evidence="1">13215_t:CDS:1</fullName>
    </submittedName>
</protein>
<sequence>TMNALVTSTPIIHLLRVSLPGSHTINYRLNLTMKIMKRRYINIQADVSGNVLIPLDSGVLKERNWLSGTIKG</sequence>
<name>A0A9N9J4Z4_9GLOM</name>
<accession>A0A9N9J4Z4</accession>
<proteinExistence type="predicted"/>
<dbReference type="AlphaFoldDB" id="A0A9N9J4Z4"/>
<reference evidence="1" key="1">
    <citation type="submission" date="2021-06" db="EMBL/GenBank/DDBJ databases">
        <authorList>
            <person name="Kallberg Y."/>
            <person name="Tangrot J."/>
            <person name="Rosling A."/>
        </authorList>
    </citation>
    <scope>NUCLEOTIDE SEQUENCE</scope>
    <source>
        <strain evidence="1">CL551</strain>
    </source>
</reference>
<feature type="non-terminal residue" evidence="1">
    <location>
        <position position="1"/>
    </location>
</feature>
<comment type="caution">
    <text evidence="1">The sequence shown here is derived from an EMBL/GenBank/DDBJ whole genome shotgun (WGS) entry which is preliminary data.</text>
</comment>
<organism evidence="1 2">
    <name type="scientific">Acaulospora morrowiae</name>
    <dbReference type="NCBI Taxonomy" id="94023"/>
    <lineage>
        <taxon>Eukaryota</taxon>
        <taxon>Fungi</taxon>
        <taxon>Fungi incertae sedis</taxon>
        <taxon>Mucoromycota</taxon>
        <taxon>Glomeromycotina</taxon>
        <taxon>Glomeromycetes</taxon>
        <taxon>Diversisporales</taxon>
        <taxon>Acaulosporaceae</taxon>
        <taxon>Acaulospora</taxon>
    </lineage>
</organism>
<evidence type="ECO:0000313" key="2">
    <source>
        <dbReference type="Proteomes" id="UP000789342"/>
    </source>
</evidence>